<evidence type="ECO:0000313" key="3">
    <source>
        <dbReference type="Proteomes" id="UP000664122"/>
    </source>
</evidence>
<protein>
    <recommendedName>
        <fullName evidence="1">Chromosomal replication initiator DnaA C-terminal domain-containing protein</fullName>
    </recommendedName>
</protein>
<keyword evidence="3" id="KW-1185">Reference proteome</keyword>
<dbReference type="InterPro" id="IPR013159">
    <property type="entry name" value="DnaA_C"/>
</dbReference>
<dbReference type="Gene3D" id="1.10.1750.10">
    <property type="match status" value="1"/>
</dbReference>
<reference evidence="2" key="1">
    <citation type="submission" date="2021-03" db="EMBL/GenBank/DDBJ databases">
        <title>Whole genome sequence of Jiella sp. CQZ9-1.</title>
        <authorList>
            <person name="Tuo L."/>
        </authorList>
    </citation>
    <scope>NUCLEOTIDE SEQUENCE</scope>
    <source>
        <strain evidence="2">CQZ9-1</strain>
    </source>
</reference>
<feature type="domain" description="Chromosomal replication initiator DnaA C-terminal" evidence="1">
    <location>
        <begin position="17"/>
        <end position="86"/>
    </location>
</feature>
<evidence type="ECO:0000259" key="1">
    <source>
        <dbReference type="SMART" id="SM00760"/>
    </source>
</evidence>
<evidence type="ECO:0000313" key="2">
    <source>
        <dbReference type="EMBL" id="MBO0662403.1"/>
    </source>
</evidence>
<sequence>MAGGLIAGLRRDMAGEACGLVQEVVSIVFDVPLAEIRRANRCQSRICDARHVAMYLANTTFGISLSRVARAFGRERTTVAHAVRRVEDKRDDQSFDARLERLEALLAAIGRAIEVGRTGRAAVGGGR</sequence>
<dbReference type="SMART" id="SM00760">
    <property type="entry name" value="Bac_DnaA_C"/>
    <property type="match status" value="1"/>
</dbReference>
<dbReference type="GO" id="GO:0005524">
    <property type="term" value="F:ATP binding"/>
    <property type="evidence" value="ECO:0007669"/>
    <property type="project" value="InterPro"/>
</dbReference>
<dbReference type="AlphaFoldDB" id="A0A939JRY4"/>
<name>A0A939JRY4_9HYPH</name>
<dbReference type="EMBL" id="JAFMPP010000005">
    <property type="protein sequence ID" value="MBO0662403.1"/>
    <property type="molecule type" value="Genomic_DNA"/>
</dbReference>
<gene>
    <name evidence="2" type="ORF">J1C48_07445</name>
</gene>
<dbReference type="RefSeq" id="WP_207257198.1">
    <property type="nucleotide sequence ID" value="NZ_JAFMPP010000005.1"/>
</dbReference>
<accession>A0A939JRY4</accession>
<dbReference type="GO" id="GO:0006270">
    <property type="term" value="P:DNA replication initiation"/>
    <property type="evidence" value="ECO:0007669"/>
    <property type="project" value="InterPro"/>
</dbReference>
<dbReference type="CDD" id="cd06571">
    <property type="entry name" value="Bac_DnaA_C"/>
    <property type="match status" value="1"/>
</dbReference>
<dbReference type="Proteomes" id="UP000664122">
    <property type="component" value="Unassembled WGS sequence"/>
</dbReference>
<organism evidence="2 3">
    <name type="scientific">Jiella flava</name>
    <dbReference type="NCBI Taxonomy" id="2816857"/>
    <lineage>
        <taxon>Bacteria</taxon>
        <taxon>Pseudomonadati</taxon>
        <taxon>Pseudomonadota</taxon>
        <taxon>Alphaproteobacteria</taxon>
        <taxon>Hyphomicrobiales</taxon>
        <taxon>Aurantimonadaceae</taxon>
        <taxon>Jiella</taxon>
    </lineage>
</organism>
<dbReference type="InterPro" id="IPR010921">
    <property type="entry name" value="Trp_repressor/repl_initiator"/>
</dbReference>
<proteinExistence type="predicted"/>
<dbReference type="GO" id="GO:0006275">
    <property type="term" value="P:regulation of DNA replication"/>
    <property type="evidence" value="ECO:0007669"/>
    <property type="project" value="InterPro"/>
</dbReference>
<comment type="caution">
    <text evidence="2">The sequence shown here is derived from an EMBL/GenBank/DDBJ whole genome shotgun (WGS) entry which is preliminary data.</text>
</comment>
<dbReference type="Pfam" id="PF08299">
    <property type="entry name" value="Bac_DnaA_C"/>
    <property type="match status" value="1"/>
</dbReference>
<dbReference type="SUPFAM" id="SSF48295">
    <property type="entry name" value="TrpR-like"/>
    <property type="match status" value="1"/>
</dbReference>
<dbReference type="GO" id="GO:0043565">
    <property type="term" value="F:sequence-specific DNA binding"/>
    <property type="evidence" value="ECO:0007669"/>
    <property type="project" value="InterPro"/>
</dbReference>